<sequence>MEPYPKDNDDLTEASMDGRWFGPIDPEPGALYSLHQHHPQPRRQVRDRSLVTQPGDYGHTLEDHPMGDAHVVGATIDFPPQTGPVPHQPRPSTPQGIFYISSPHYAILFSPNNEAVRQPSPEENIGIQTFQFSFTSGEVDHSVALSRPAQAKDLGNFSLRDRHLVSAYLHTEKGKKDELVKTWYREISRPYWREVLSFFGNQVPASMFDRVLNELCMSNPCIKDPWSGHGLYRQLLVRHQGEPGKVQRLITWMYGTRITPLPSWRDTLSTKPAHDRKVPWIKREKIIALFVILTCSDESAKEQMEAGKKSDTAAYNVKLKRDILNKAKITYLISNQEHVIADEYWAGFAEELEEDSDQEHLYDQVMRAKQAAISGSSTNPRLPTRTQEAQGLGEQYHKWRTRSHRRGAHGGQRKIGGGSEVRSEESAGGTIQPPVQDLEPLPPLRPLQYDPQPAGDINQGKKDMIVSLQDQLRQLQGELQGVTGELQGVKTELQGVKSELQRVKGGLQEANR</sequence>
<evidence type="ECO:0000313" key="3">
    <source>
        <dbReference type="EMBL" id="KAK2598373.1"/>
    </source>
</evidence>
<protein>
    <submittedName>
        <fullName evidence="3">Uncharacterized protein</fullName>
    </submittedName>
</protein>
<keyword evidence="1" id="KW-0175">Coiled coil</keyword>
<dbReference type="AlphaFoldDB" id="A0AAD9S3M1"/>
<feature type="region of interest" description="Disordered" evidence="2">
    <location>
        <begin position="372"/>
        <end position="444"/>
    </location>
</feature>
<name>A0AAD9S3M1_PHOAM</name>
<feature type="region of interest" description="Disordered" evidence="2">
    <location>
        <begin position="1"/>
        <end position="47"/>
    </location>
</feature>
<evidence type="ECO:0000313" key="4">
    <source>
        <dbReference type="Proteomes" id="UP001265746"/>
    </source>
</evidence>
<evidence type="ECO:0000256" key="2">
    <source>
        <dbReference type="SAM" id="MobiDB-lite"/>
    </source>
</evidence>
<accession>A0AAD9S3M1</accession>
<feature type="coiled-coil region" evidence="1">
    <location>
        <begin position="458"/>
        <end position="492"/>
    </location>
</feature>
<evidence type="ECO:0000256" key="1">
    <source>
        <dbReference type="SAM" id="Coils"/>
    </source>
</evidence>
<comment type="caution">
    <text evidence="3">The sequence shown here is derived from an EMBL/GenBank/DDBJ whole genome shotgun (WGS) entry which is preliminary data.</text>
</comment>
<gene>
    <name evidence="3" type="ORF">N8I77_011793</name>
</gene>
<organism evidence="3 4">
    <name type="scientific">Phomopsis amygdali</name>
    <name type="common">Fusicoccum amygdali</name>
    <dbReference type="NCBI Taxonomy" id="1214568"/>
    <lineage>
        <taxon>Eukaryota</taxon>
        <taxon>Fungi</taxon>
        <taxon>Dikarya</taxon>
        <taxon>Ascomycota</taxon>
        <taxon>Pezizomycotina</taxon>
        <taxon>Sordariomycetes</taxon>
        <taxon>Sordariomycetidae</taxon>
        <taxon>Diaporthales</taxon>
        <taxon>Diaporthaceae</taxon>
        <taxon>Diaporthe</taxon>
    </lineage>
</organism>
<reference evidence="3" key="1">
    <citation type="submission" date="2023-06" db="EMBL/GenBank/DDBJ databases">
        <authorList>
            <person name="Noh H."/>
        </authorList>
    </citation>
    <scope>NUCLEOTIDE SEQUENCE</scope>
    <source>
        <strain evidence="3">DUCC20226</strain>
    </source>
</reference>
<dbReference type="EMBL" id="JAUJFL010000008">
    <property type="protein sequence ID" value="KAK2598373.1"/>
    <property type="molecule type" value="Genomic_DNA"/>
</dbReference>
<feature type="compositionally biased region" description="Polar residues" evidence="2">
    <location>
        <begin position="373"/>
        <end position="389"/>
    </location>
</feature>
<keyword evidence="4" id="KW-1185">Reference proteome</keyword>
<dbReference type="Proteomes" id="UP001265746">
    <property type="component" value="Unassembled WGS sequence"/>
</dbReference>
<feature type="compositionally biased region" description="Basic residues" evidence="2">
    <location>
        <begin position="398"/>
        <end position="412"/>
    </location>
</feature>
<proteinExistence type="predicted"/>